<dbReference type="AlphaFoldDB" id="A0ABD1MBA7"/>
<dbReference type="InterPro" id="IPR053258">
    <property type="entry name" value="Ca-permeable_cation_channel"/>
</dbReference>
<evidence type="ECO:0000256" key="1">
    <source>
        <dbReference type="SAM" id="Phobius"/>
    </source>
</evidence>
<comment type="caution">
    <text evidence="2">The sequence shown here is derived from an EMBL/GenBank/DDBJ whole genome shotgun (WGS) entry which is preliminary data.</text>
</comment>
<dbReference type="PANTHER" id="PTHR34115">
    <property type="entry name" value="PROTEIN, PUTATIVE-RELATED"/>
    <property type="match status" value="1"/>
</dbReference>
<keyword evidence="1" id="KW-0812">Transmembrane</keyword>
<keyword evidence="1" id="KW-0472">Membrane</keyword>
<evidence type="ECO:0000313" key="2">
    <source>
        <dbReference type="EMBL" id="KAL2332897.1"/>
    </source>
</evidence>
<dbReference type="PANTHER" id="PTHR34115:SF17">
    <property type="entry name" value="PROTEIN, PUTATIVE-RELATED"/>
    <property type="match status" value="1"/>
</dbReference>
<feature type="transmembrane region" description="Helical" evidence="1">
    <location>
        <begin position="7"/>
        <end position="26"/>
    </location>
</feature>
<keyword evidence="1" id="KW-1133">Transmembrane helix</keyword>
<organism evidence="2 3">
    <name type="scientific">Flemingia macrophylla</name>
    <dbReference type="NCBI Taxonomy" id="520843"/>
    <lineage>
        <taxon>Eukaryota</taxon>
        <taxon>Viridiplantae</taxon>
        <taxon>Streptophyta</taxon>
        <taxon>Embryophyta</taxon>
        <taxon>Tracheophyta</taxon>
        <taxon>Spermatophyta</taxon>
        <taxon>Magnoliopsida</taxon>
        <taxon>eudicotyledons</taxon>
        <taxon>Gunneridae</taxon>
        <taxon>Pentapetalae</taxon>
        <taxon>rosids</taxon>
        <taxon>fabids</taxon>
        <taxon>Fabales</taxon>
        <taxon>Fabaceae</taxon>
        <taxon>Papilionoideae</taxon>
        <taxon>50 kb inversion clade</taxon>
        <taxon>NPAAA clade</taxon>
        <taxon>indigoferoid/millettioid clade</taxon>
        <taxon>Phaseoleae</taxon>
        <taxon>Flemingia</taxon>
    </lineage>
</organism>
<dbReference type="Proteomes" id="UP001603857">
    <property type="component" value="Unassembled WGS sequence"/>
</dbReference>
<gene>
    <name evidence="2" type="ORF">Fmac_014110</name>
</gene>
<evidence type="ECO:0000313" key="3">
    <source>
        <dbReference type="Proteomes" id="UP001603857"/>
    </source>
</evidence>
<proteinExistence type="predicted"/>
<keyword evidence="3" id="KW-1185">Reference proteome</keyword>
<protein>
    <submittedName>
        <fullName evidence="2">Uncharacterized protein</fullName>
    </submittedName>
</protein>
<sequence length="123" mass="14278">MNKQYKAYFVLIALLLASIGIKYGVWNSNPFQQTTPTKLLFVTAMFCHVLASNADMKMPTIIITFHVSGTVACQTLLWIFLAELVWFCVINMLLLMVVWLCYFDYIANITHLIHASFFFFFQF</sequence>
<reference evidence="2 3" key="1">
    <citation type="submission" date="2024-08" db="EMBL/GenBank/DDBJ databases">
        <title>Insights into the chromosomal genome structure of Flemingia macrophylla.</title>
        <authorList>
            <person name="Ding Y."/>
            <person name="Zhao Y."/>
            <person name="Bi W."/>
            <person name="Wu M."/>
            <person name="Zhao G."/>
            <person name="Gong Y."/>
            <person name="Li W."/>
            <person name="Zhang P."/>
        </authorList>
    </citation>
    <scope>NUCLEOTIDE SEQUENCE [LARGE SCALE GENOMIC DNA]</scope>
    <source>
        <strain evidence="2">DYQJB</strain>
        <tissue evidence="2">Leaf</tissue>
    </source>
</reference>
<dbReference type="EMBL" id="JBGMDY010000005">
    <property type="protein sequence ID" value="KAL2332897.1"/>
    <property type="molecule type" value="Genomic_DNA"/>
</dbReference>
<name>A0ABD1MBA7_9FABA</name>
<accession>A0ABD1MBA7</accession>
<feature type="transmembrane region" description="Helical" evidence="1">
    <location>
        <begin position="76"/>
        <end position="99"/>
    </location>
</feature>